<accession>A0ABP5SNB2</accession>
<dbReference type="PANTHER" id="PTHR46844">
    <property type="entry name" value="SLR5058 PROTEIN"/>
    <property type="match status" value="1"/>
</dbReference>
<dbReference type="Gene3D" id="3.40.50.300">
    <property type="entry name" value="P-loop containing nucleotide triphosphate hydrolases"/>
    <property type="match status" value="1"/>
</dbReference>
<evidence type="ECO:0000313" key="2">
    <source>
        <dbReference type="EMBL" id="GAA2335030.1"/>
    </source>
</evidence>
<reference evidence="3" key="1">
    <citation type="journal article" date="2019" name="Int. J. Syst. Evol. Microbiol.">
        <title>The Global Catalogue of Microorganisms (GCM) 10K type strain sequencing project: providing services to taxonomists for standard genome sequencing and annotation.</title>
        <authorList>
            <consortium name="The Broad Institute Genomics Platform"/>
            <consortium name="The Broad Institute Genome Sequencing Center for Infectious Disease"/>
            <person name="Wu L."/>
            <person name="Ma J."/>
        </authorList>
    </citation>
    <scope>NUCLEOTIDE SEQUENCE [LARGE SCALE GENOMIC DNA]</scope>
    <source>
        <strain evidence="3">JCM 3272</strain>
    </source>
</reference>
<keyword evidence="3" id="KW-1185">Reference proteome</keyword>
<proteinExistence type="predicted"/>
<dbReference type="SUPFAM" id="SSF52540">
    <property type="entry name" value="P-loop containing nucleoside triphosphate hydrolases"/>
    <property type="match status" value="1"/>
</dbReference>
<dbReference type="InterPro" id="IPR027417">
    <property type="entry name" value="P-loop_NTPase"/>
</dbReference>
<dbReference type="Pfam" id="PF05729">
    <property type="entry name" value="NACHT"/>
    <property type="match status" value="1"/>
</dbReference>
<gene>
    <name evidence="2" type="ORF">GCM10010170_014780</name>
</gene>
<dbReference type="RefSeq" id="WP_344611491.1">
    <property type="nucleotide sequence ID" value="NZ_BAAARV010000015.1"/>
</dbReference>
<dbReference type="CDD" id="cd00267">
    <property type="entry name" value="ABC_ATPase"/>
    <property type="match status" value="1"/>
</dbReference>
<comment type="caution">
    <text evidence="2">The sequence shown here is derived from an EMBL/GenBank/DDBJ whole genome shotgun (WGS) entry which is preliminary data.</text>
</comment>
<protein>
    <recommendedName>
        <fullName evidence="1">NACHT domain-containing protein</fullName>
    </recommendedName>
</protein>
<dbReference type="Proteomes" id="UP001501444">
    <property type="component" value="Unassembled WGS sequence"/>
</dbReference>
<organism evidence="2 3">
    <name type="scientific">Dactylosporangium salmoneum</name>
    <dbReference type="NCBI Taxonomy" id="53361"/>
    <lineage>
        <taxon>Bacteria</taxon>
        <taxon>Bacillati</taxon>
        <taxon>Actinomycetota</taxon>
        <taxon>Actinomycetes</taxon>
        <taxon>Micromonosporales</taxon>
        <taxon>Micromonosporaceae</taxon>
        <taxon>Dactylosporangium</taxon>
    </lineage>
</organism>
<dbReference type="EMBL" id="BAAARV010000015">
    <property type="protein sequence ID" value="GAA2335030.1"/>
    <property type="molecule type" value="Genomic_DNA"/>
</dbReference>
<evidence type="ECO:0000259" key="1">
    <source>
        <dbReference type="PROSITE" id="PS50837"/>
    </source>
</evidence>
<feature type="domain" description="NACHT" evidence="1">
    <location>
        <begin position="225"/>
        <end position="347"/>
    </location>
</feature>
<dbReference type="InterPro" id="IPR007111">
    <property type="entry name" value="NACHT_NTPase"/>
</dbReference>
<dbReference type="PANTHER" id="PTHR46844:SF1">
    <property type="entry name" value="SLR5058 PROTEIN"/>
    <property type="match status" value="1"/>
</dbReference>
<name>A0ABP5SNB2_9ACTN</name>
<evidence type="ECO:0000313" key="3">
    <source>
        <dbReference type="Proteomes" id="UP001501444"/>
    </source>
</evidence>
<dbReference type="PROSITE" id="PS50837">
    <property type="entry name" value="NACHT"/>
    <property type="match status" value="1"/>
</dbReference>
<sequence>MPSPVVSVISAIAAKAASWAGTATSRQVERHRHERDARTLGPAEDLVERLSPNDLRAVLDYANTPAFEQLALQTMVHVHHERHREPDDEFLAAMREQVRLGLRARASFSQERLITATDAVCGILLEQIALARLPEHAPPNALRLSAGARIATMAVRNSKLLACMEHHARIADKVADYRRQVAALQGKIRFPHAGTIKPVPWEALYVEPELDEPPQTFAELTAPGRRTVILGDPGAGKSTIALHLAFLTATNKAETTIPFVVILRDFVEELRRGHPSLLDCIVKATNAPYGVPMDAETVEYLLLNARCVVLVDGLDEVTDPRLRSRVADLVDGFAHLFPLVPLVATSRRIGYSDAPLDPDLFGVVRIMPFNRERAEAYVGKWFSLVERSEFIDPFLRESRSVADLRSNPLMLSLLCVMYASEQYLPRNRAQVYERCATMMFERWDVLRGVRRQREFDGRVRGAVQELAWHLFTGRVLELRESAAIQVLARYLTSRRFDPLDAHELAVDVLELCANRAWVLTELGTHEGEAVYGFAHRTFLEYFVAERIVRTHVSPEEVWEIIAPHLDKPEWRVVTDLILQLLDRNIDGGADHLVELALDRGDEPAMWFAIDAAAAVSLAPPAVDAVVEWTVERSLRLSLVDRTPFGNGSFAPAHAADAPLRQLVGESLDGNLPRISRALMSSLDRRAAAGDATAVFIGMHIGTATDSSLWNAREAEFAQRWSDTVQGRIWAIHREAKSGWTAELVDRLFAESGPPAFFSYRRVLQTQFRPVVESLLRGFHHDSSAAVRLCRLLVKRRGPWVAGELDPPPAGVLASSVHCVLGLPYLEKMGGLAPSLEGADPEVLGFLMDWEAGAFSVISDPAAAEPHAGQPVGVGDGLARVDGVKVGEAGGDQ</sequence>